<gene>
    <name evidence="2" type="ORF">J2W91_000175</name>
</gene>
<dbReference type="GO" id="GO:0016301">
    <property type="term" value="F:kinase activity"/>
    <property type="evidence" value="ECO:0007669"/>
    <property type="project" value="UniProtKB-KW"/>
</dbReference>
<dbReference type="SUPFAM" id="SSF56112">
    <property type="entry name" value="Protein kinase-like (PK-like)"/>
    <property type="match status" value="1"/>
</dbReference>
<sequence length="293" mass="34145">MSSILQVIEKMKLNVWKIDDVPESYSSDVYRLTLISGEHVYVKIPYNRDKLHREFQILETLKGVIPVPQVMDIWYGDESISGALLLTAISGVPCTADMDDKLSFQIGMYHARLHEVNMQHYGYHTTEGFKPLEQNDWRLHIQHNFDKWKEPCKEILVQALYEKCIRYFDHAYSALPEPDGPVVVHMDFRPGNILVNGNEVAGIIDFESARAGSTEIEFTKMNRYIWEVNPHMKSAYLEGYRTIRPMIDLERVIPFYDFYDAFSAVVWCKNRGIEQNKEFLQESIRTLQKVVAN</sequence>
<dbReference type="PANTHER" id="PTHR21310">
    <property type="entry name" value="AMINOGLYCOSIDE PHOSPHOTRANSFERASE-RELATED-RELATED"/>
    <property type="match status" value="1"/>
</dbReference>
<reference evidence="2" key="1">
    <citation type="submission" date="2023-07" db="EMBL/GenBank/DDBJ databases">
        <title>Sorghum-associated microbial communities from plants grown in Nebraska, USA.</title>
        <authorList>
            <person name="Schachtman D."/>
        </authorList>
    </citation>
    <scope>NUCLEOTIDE SEQUENCE</scope>
    <source>
        <strain evidence="2">BE80</strain>
    </source>
</reference>
<evidence type="ECO:0000313" key="2">
    <source>
        <dbReference type="EMBL" id="MDR6721727.1"/>
    </source>
</evidence>
<dbReference type="InterPro" id="IPR002575">
    <property type="entry name" value="Aminoglycoside_PTrfase"/>
</dbReference>
<keyword evidence="2" id="KW-0418">Kinase</keyword>
<accession>A0AAP5GWW1</accession>
<dbReference type="AlphaFoldDB" id="A0AAP5GWW1"/>
<dbReference type="Proteomes" id="UP001254832">
    <property type="component" value="Unassembled WGS sequence"/>
</dbReference>
<comment type="caution">
    <text evidence="2">The sequence shown here is derived from an EMBL/GenBank/DDBJ whole genome shotgun (WGS) entry which is preliminary data.</text>
</comment>
<dbReference type="Gene3D" id="3.90.1200.10">
    <property type="match status" value="1"/>
</dbReference>
<protein>
    <submittedName>
        <fullName evidence="2">Ser/Thr protein kinase RdoA (MazF antagonist)</fullName>
    </submittedName>
</protein>
<dbReference type="InterPro" id="IPR051678">
    <property type="entry name" value="AGP_Transferase"/>
</dbReference>
<dbReference type="InterPro" id="IPR011009">
    <property type="entry name" value="Kinase-like_dom_sf"/>
</dbReference>
<feature type="domain" description="Aminoglycoside phosphotransferase" evidence="1">
    <location>
        <begin position="21"/>
        <end position="241"/>
    </location>
</feature>
<proteinExistence type="predicted"/>
<dbReference type="PANTHER" id="PTHR21310:SF15">
    <property type="entry name" value="AMINOGLYCOSIDE PHOSPHOTRANSFERASE DOMAIN-CONTAINING PROTEIN"/>
    <property type="match status" value="1"/>
</dbReference>
<dbReference type="RefSeq" id="WP_310135824.1">
    <property type="nucleotide sequence ID" value="NZ_JAVDTR010000001.1"/>
</dbReference>
<keyword evidence="2" id="KW-0808">Transferase</keyword>
<dbReference type="Gene3D" id="3.30.200.20">
    <property type="entry name" value="Phosphorylase Kinase, domain 1"/>
    <property type="match status" value="1"/>
</dbReference>
<dbReference type="EMBL" id="JAVDTR010000001">
    <property type="protein sequence ID" value="MDR6721727.1"/>
    <property type="molecule type" value="Genomic_DNA"/>
</dbReference>
<evidence type="ECO:0000313" key="3">
    <source>
        <dbReference type="Proteomes" id="UP001254832"/>
    </source>
</evidence>
<organism evidence="2 3">
    <name type="scientific">Paenibacillus amylolyticus</name>
    <dbReference type="NCBI Taxonomy" id="1451"/>
    <lineage>
        <taxon>Bacteria</taxon>
        <taxon>Bacillati</taxon>
        <taxon>Bacillota</taxon>
        <taxon>Bacilli</taxon>
        <taxon>Bacillales</taxon>
        <taxon>Paenibacillaceae</taxon>
        <taxon>Paenibacillus</taxon>
    </lineage>
</organism>
<name>A0AAP5GWW1_PAEAM</name>
<evidence type="ECO:0000259" key="1">
    <source>
        <dbReference type="Pfam" id="PF01636"/>
    </source>
</evidence>
<dbReference type="Pfam" id="PF01636">
    <property type="entry name" value="APH"/>
    <property type="match status" value="1"/>
</dbReference>